<organism evidence="4 5">
    <name type="scientific">Sporolactobacillus terrae</name>
    <dbReference type="NCBI Taxonomy" id="269673"/>
    <lineage>
        <taxon>Bacteria</taxon>
        <taxon>Bacillati</taxon>
        <taxon>Bacillota</taxon>
        <taxon>Bacilli</taxon>
        <taxon>Bacillales</taxon>
        <taxon>Sporolactobacillaceae</taxon>
        <taxon>Sporolactobacillus</taxon>
    </lineage>
</organism>
<dbReference type="InterPro" id="IPR012902">
    <property type="entry name" value="N_methyl_site"/>
</dbReference>
<keyword evidence="3" id="KW-1133">Transmembrane helix</keyword>
<dbReference type="EMBL" id="CP025688">
    <property type="protein sequence ID" value="QAA22887.1"/>
    <property type="molecule type" value="Genomic_DNA"/>
</dbReference>
<evidence type="ECO:0000256" key="1">
    <source>
        <dbReference type="ARBA" id="ARBA00004241"/>
    </source>
</evidence>
<evidence type="ECO:0000313" key="4">
    <source>
        <dbReference type="EMBL" id="QAA22887.1"/>
    </source>
</evidence>
<keyword evidence="3" id="KW-0472">Membrane</keyword>
<dbReference type="RefSeq" id="WP_128166796.1">
    <property type="nucleotide sequence ID" value="NZ_CP025688.1"/>
</dbReference>
<feature type="transmembrane region" description="Helical" evidence="3">
    <location>
        <begin position="13"/>
        <end position="32"/>
    </location>
</feature>
<keyword evidence="5" id="KW-1185">Reference proteome</keyword>
<evidence type="ECO:0000313" key="5">
    <source>
        <dbReference type="Proteomes" id="UP000285882"/>
    </source>
</evidence>
<evidence type="ECO:0000256" key="2">
    <source>
        <dbReference type="ARBA" id="ARBA00023287"/>
    </source>
</evidence>
<gene>
    <name evidence="4" type="ORF">C0674_09770</name>
</gene>
<sequence length="163" mass="17995">MIQNSKGVTLVEMLAVIVVATICLTLIFSIWLSGEKSVQRTMTQNDLQADAHLVQVRITRAFYDQVDKPFTLTVNGGKVTLSYEGGTSQQPEVISNPDLVYTPEQGVPNTVNVKDGSRLTLDYTITERTASSLNNLPSFHLKTTLNYPWKDDVDEESESSGTP</sequence>
<name>A0ABX5Q8F5_9BACL</name>
<accession>A0ABX5Q8F5</accession>
<keyword evidence="3" id="KW-0812">Transmembrane</keyword>
<reference evidence="4 5" key="1">
    <citation type="submission" date="2018-01" db="EMBL/GenBank/DDBJ databases">
        <title>Complete genome sequencing of Sporolactobacillus terrae DLG3.</title>
        <authorList>
            <person name="Nam Y.-D."/>
            <person name="Kang J."/>
            <person name="Chung W.-H."/>
        </authorList>
    </citation>
    <scope>NUCLEOTIDE SEQUENCE [LARGE SCALE GENOMIC DNA]</scope>
    <source>
        <strain evidence="4 5">DLG3</strain>
    </source>
</reference>
<proteinExistence type="predicted"/>
<protein>
    <submittedName>
        <fullName evidence="4">Prepilin-type cleavage/methylation domain-containing protein</fullName>
    </submittedName>
</protein>
<dbReference type="Proteomes" id="UP000285882">
    <property type="component" value="Chromosome"/>
</dbReference>
<dbReference type="NCBIfam" id="TIGR02532">
    <property type="entry name" value="IV_pilin_GFxxxE"/>
    <property type="match status" value="1"/>
</dbReference>
<dbReference type="Pfam" id="PF07963">
    <property type="entry name" value="N_methyl"/>
    <property type="match status" value="1"/>
</dbReference>
<evidence type="ECO:0000256" key="3">
    <source>
        <dbReference type="SAM" id="Phobius"/>
    </source>
</evidence>
<keyword evidence="2" id="KW-0178">Competence</keyword>
<comment type="subcellular location">
    <subcellularLocation>
        <location evidence="1">Cell surface</location>
    </subcellularLocation>
</comment>